<name>A0A8S2XJC2_9BILA</name>
<evidence type="ECO:0000313" key="4">
    <source>
        <dbReference type="Proteomes" id="UP000682733"/>
    </source>
</evidence>
<dbReference type="Proteomes" id="UP000677228">
    <property type="component" value="Unassembled WGS sequence"/>
</dbReference>
<dbReference type="EMBL" id="CAJNOK010066663">
    <property type="protein sequence ID" value="CAF1652399.1"/>
    <property type="molecule type" value="Genomic_DNA"/>
</dbReference>
<organism evidence="3 4">
    <name type="scientific">Didymodactylos carnosus</name>
    <dbReference type="NCBI Taxonomy" id="1234261"/>
    <lineage>
        <taxon>Eukaryota</taxon>
        <taxon>Metazoa</taxon>
        <taxon>Spiralia</taxon>
        <taxon>Gnathifera</taxon>
        <taxon>Rotifera</taxon>
        <taxon>Eurotatoria</taxon>
        <taxon>Bdelloidea</taxon>
        <taxon>Philodinida</taxon>
        <taxon>Philodinidae</taxon>
        <taxon>Didymodactylos</taxon>
    </lineage>
</organism>
<evidence type="ECO:0000313" key="3">
    <source>
        <dbReference type="EMBL" id="CAF4501174.1"/>
    </source>
</evidence>
<dbReference type="AlphaFoldDB" id="A0A8S2XJC2"/>
<accession>A0A8S2XJC2</accession>
<evidence type="ECO:0000256" key="1">
    <source>
        <dbReference type="SAM" id="MobiDB-lite"/>
    </source>
</evidence>
<evidence type="ECO:0000313" key="2">
    <source>
        <dbReference type="EMBL" id="CAF1652399.1"/>
    </source>
</evidence>
<dbReference type="EMBL" id="CAJOBA010095404">
    <property type="protein sequence ID" value="CAF4501174.1"/>
    <property type="molecule type" value="Genomic_DNA"/>
</dbReference>
<feature type="region of interest" description="Disordered" evidence="1">
    <location>
        <begin position="1"/>
        <end position="85"/>
    </location>
</feature>
<sequence length="85" mass="8887">MASTSDRGRARGRGRARPTQPLDNDETRPGGAAQLEQSQLSSNVELITGAGESLNPALPSQTSIPTQSSASTTEKPRRGAPVVMK</sequence>
<proteinExistence type="predicted"/>
<protein>
    <submittedName>
        <fullName evidence="3">Uncharacterized protein</fullName>
    </submittedName>
</protein>
<feature type="compositionally biased region" description="Polar residues" evidence="1">
    <location>
        <begin position="35"/>
        <end position="45"/>
    </location>
</feature>
<comment type="caution">
    <text evidence="3">The sequence shown here is derived from an EMBL/GenBank/DDBJ whole genome shotgun (WGS) entry which is preliminary data.</text>
</comment>
<dbReference type="Proteomes" id="UP000682733">
    <property type="component" value="Unassembled WGS sequence"/>
</dbReference>
<feature type="compositionally biased region" description="Polar residues" evidence="1">
    <location>
        <begin position="58"/>
        <end position="73"/>
    </location>
</feature>
<reference evidence="3" key="1">
    <citation type="submission" date="2021-02" db="EMBL/GenBank/DDBJ databases">
        <authorList>
            <person name="Nowell W R."/>
        </authorList>
    </citation>
    <scope>NUCLEOTIDE SEQUENCE</scope>
</reference>
<feature type="non-terminal residue" evidence="3">
    <location>
        <position position="85"/>
    </location>
</feature>
<gene>
    <name evidence="2" type="ORF">OVA965_LOCUS44889</name>
    <name evidence="3" type="ORF">TMI583_LOCUS47964</name>
</gene>